<dbReference type="Proteomes" id="UP001059859">
    <property type="component" value="Chromosome"/>
</dbReference>
<accession>A0ABY5YS97</accession>
<dbReference type="Gene3D" id="1.20.120.160">
    <property type="entry name" value="HPT domain"/>
    <property type="match status" value="1"/>
</dbReference>
<sequence length="123" mass="13508">MPREEIDVRLISLERLRELSDQVGTESCRQFVSNFISMWESRFTRLCQAVQGRDFDAAMDVVLSIKISSDMAGAERLSALGAAAQDLVSRRDILGLEAMVAAVRACGTETMAHLNQPSLFSAA</sequence>
<dbReference type="RefSeq" id="WP_260653149.1">
    <property type="nucleotide sequence ID" value="NZ_CP104275.1"/>
</dbReference>
<dbReference type="SUPFAM" id="SSF47226">
    <property type="entry name" value="Histidine-containing phosphotransfer domain, HPT domain"/>
    <property type="match status" value="1"/>
</dbReference>
<dbReference type="InterPro" id="IPR036641">
    <property type="entry name" value="HPT_dom_sf"/>
</dbReference>
<evidence type="ECO:0000313" key="1">
    <source>
        <dbReference type="EMBL" id="UWX97989.1"/>
    </source>
</evidence>
<gene>
    <name evidence="1" type="ORF">N2K95_04780</name>
</gene>
<keyword evidence="2" id="KW-1185">Reference proteome</keyword>
<reference evidence="1" key="1">
    <citation type="submission" date="2022-09" db="EMBL/GenBank/DDBJ databases">
        <title>Novel species in genus Arthrobacter.</title>
        <authorList>
            <person name="Liu Y."/>
        </authorList>
    </citation>
    <scope>NUCLEOTIDE SEQUENCE</scope>
    <source>
        <strain evidence="1">Zg-Y815</strain>
    </source>
</reference>
<name>A0ABY5YS97_9MICC</name>
<evidence type="ECO:0000313" key="2">
    <source>
        <dbReference type="Proteomes" id="UP001059859"/>
    </source>
</evidence>
<dbReference type="EMBL" id="CP104275">
    <property type="protein sequence ID" value="UWX97989.1"/>
    <property type="molecule type" value="Genomic_DNA"/>
</dbReference>
<proteinExistence type="predicted"/>
<organism evidence="1 2">
    <name type="scientific">Arthrobacter zhaoxinii</name>
    <dbReference type="NCBI Taxonomy" id="2964616"/>
    <lineage>
        <taxon>Bacteria</taxon>
        <taxon>Bacillati</taxon>
        <taxon>Actinomycetota</taxon>
        <taxon>Actinomycetes</taxon>
        <taxon>Micrococcales</taxon>
        <taxon>Micrococcaceae</taxon>
        <taxon>Arthrobacter</taxon>
    </lineage>
</organism>
<protein>
    <submittedName>
        <fullName evidence="1">Hpt domain-containing protein</fullName>
    </submittedName>
</protein>